<comment type="similarity">
    <text evidence="1 2">Belongs to the anti-sigma-factor antagonist family.</text>
</comment>
<dbReference type="Gene3D" id="3.30.750.24">
    <property type="entry name" value="STAS domain"/>
    <property type="match status" value="1"/>
</dbReference>
<sequence length="112" mass="12236">MEFNVSQIDEVKILAMLADRLDAGNAEEFKSVIAPHLGQGGKVVLDISKLVFVDSSGLGAILSCLRKLTQARGDLKLCGMSKQVRLLFELVRMHRIVDVYNTSAEAVAAFED</sequence>
<evidence type="ECO:0000256" key="2">
    <source>
        <dbReference type="RuleBase" id="RU003749"/>
    </source>
</evidence>
<dbReference type="AlphaFoldDB" id="A0A0D2JJD7"/>
<dbReference type="SUPFAM" id="SSF52091">
    <property type="entry name" value="SpoIIaa-like"/>
    <property type="match status" value="1"/>
</dbReference>
<evidence type="ECO:0000256" key="1">
    <source>
        <dbReference type="ARBA" id="ARBA00009013"/>
    </source>
</evidence>
<evidence type="ECO:0000259" key="3">
    <source>
        <dbReference type="PROSITE" id="PS50801"/>
    </source>
</evidence>
<protein>
    <recommendedName>
        <fullName evidence="2">Anti-sigma factor antagonist</fullName>
    </recommendedName>
</protein>
<dbReference type="Pfam" id="PF01740">
    <property type="entry name" value="STAS"/>
    <property type="match status" value="1"/>
</dbReference>
<dbReference type="PANTHER" id="PTHR33495:SF2">
    <property type="entry name" value="ANTI-SIGMA FACTOR ANTAGONIST TM_1081-RELATED"/>
    <property type="match status" value="1"/>
</dbReference>
<dbReference type="Proteomes" id="UP000032233">
    <property type="component" value="Unassembled WGS sequence"/>
</dbReference>
<gene>
    <name evidence="4" type="ORF">X474_00165</name>
</gene>
<name>A0A0D2JJD7_9BACT</name>
<dbReference type="GO" id="GO:0043856">
    <property type="term" value="F:anti-sigma factor antagonist activity"/>
    <property type="evidence" value="ECO:0007669"/>
    <property type="project" value="InterPro"/>
</dbReference>
<feature type="domain" description="STAS" evidence="3">
    <location>
        <begin position="21"/>
        <end position="110"/>
    </location>
</feature>
<accession>A0A0D2JJD7</accession>
<dbReference type="PANTHER" id="PTHR33495">
    <property type="entry name" value="ANTI-SIGMA FACTOR ANTAGONIST TM_1081-RELATED-RELATED"/>
    <property type="match status" value="1"/>
</dbReference>
<dbReference type="CDD" id="cd07043">
    <property type="entry name" value="STAS_anti-anti-sigma_factors"/>
    <property type="match status" value="1"/>
</dbReference>
<keyword evidence="5" id="KW-1185">Reference proteome</keyword>
<dbReference type="InParanoid" id="A0A0D2JJD7"/>
<organism evidence="4 5">
    <name type="scientific">Dethiosulfatarculus sandiegensis</name>
    <dbReference type="NCBI Taxonomy" id="1429043"/>
    <lineage>
        <taxon>Bacteria</taxon>
        <taxon>Pseudomonadati</taxon>
        <taxon>Thermodesulfobacteriota</taxon>
        <taxon>Desulfarculia</taxon>
        <taxon>Desulfarculales</taxon>
        <taxon>Desulfarculaceae</taxon>
        <taxon>Dethiosulfatarculus</taxon>
    </lineage>
</organism>
<dbReference type="OrthoDB" id="9796076at2"/>
<dbReference type="NCBIfam" id="TIGR00377">
    <property type="entry name" value="ant_ant_sig"/>
    <property type="match status" value="1"/>
</dbReference>
<reference evidence="4 5" key="1">
    <citation type="submission" date="2013-11" db="EMBL/GenBank/DDBJ databases">
        <title>Metagenomic analysis of a methanogenic consortium involved in long chain n-alkane degradation.</title>
        <authorList>
            <person name="Davidova I.A."/>
            <person name="Callaghan A.V."/>
            <person name="Wawrik B."/>
            <person name="Pruitt S."/>
            <person name="Marks C."/>
            <person name="Duncan K.E."/>
            <person name="Suflita J.M."/>
        </authorList>
    </citation>
    <scope>NUCLEOTIDE SEQUENCE [LARGE SCALE GENOMIC DNA]</scope>
    <source>
        <strain evidence="4 5">SPR</strain>
    </source>
</reference>
<dbReference type="STRING" id="1429043.X474_00165"/>
<comment type="caution">
    <text evidence="4">The sequence shown here is derived from an EMBL/GenBank/DDBJ whole genome shotgun (WGS) entry which is preliminary data.</text>
</comment>
<dbReference type="InterPro" id="IPR003658">
    <property type="entry name" value="Anti-sigma_ant"/>
</dbReference>
<evidence type="ECO:0000313" key="5">
    <source>
        <dbReference type="Proteomes" id="UP000032233"/>
    </source>
</evidence>
<proteinExistence type="inferred from homology"/>
<dbReference type="InterPro" id="IPR036513">
    <property type="entry name" value="STAS_dom_sf"/>
</dbReference>
<dbReference type="InterPro" id="IPR002645">
    <property type="entry name" value="STAS_dom"/>
</dbReference>
<dbReference type="PROSITE" id="PS50801">
    <property type="entry name" value="STAS"/>
    <property type="match status" value="1"/>
</dbReference>
<dbReference type="EMBL" id="AZAC01000001">
    <property type="protein sequence ID" value="KIX15791.1"/>
    <property type="molecule type" value="Genomic_DNA"/>
</dbReference>
<dbReference type="RefSeq" id="WP_082464073.1">
    <property type="nucleotide sequence ID" value="NZ_AZAC01000001.1"/>
</dbReference>
<evidence type="ECO:0000313" key="4">
    <source>
        <dbReference type="EMBL" id="KIX15791.1"/>
    </source>
</evidence>